<feature type="transmembrane region" description="Helical" evidence="9">
    <location>
        <begin position="38"/>
        <end position="58"/>
    </location>
</feature>
<evidence type="ECO:0000256" key="8">
    <source>
        <dbReference type="ARBA" id="ARBA00023136"/>
    </source>
</evidence>
<evidence type="ECO:0000256" key="5">
    <source>
        <dbReference type="ARBA" id="ARBA00022750"/>
    </source>
</evidence>
<evidence type="ECO:0000256" key="3">
    <source>
        <dbReference type="ARBA" id="ARBA00022670"/>
    </source>
</evidence>
<dbReference type="RefSeq" id="WP_147075239.1">
    <property type="nucleotide sequence ID" value="NZ_BJXL01000006.1"/>
</dbReference>
<comment type="caution">
    <text evidence="11">The sequence shown here is derived from an EMBL/GenBank/DDBJ whole genome shotgun (WGS) entry which is preliminary data.</text>
</comment>
<keyword evidence="7 9" id="KW-1133">Transmembrane helix</keyword>
<dbReference type="EC" id="3.4.23.36" evidence="9"/>
<keyword evidence="5 9" id="KW-0064">Aspartyl protease</keyword>
<dbReference type="AlphaFoldDB" id="A0A511QXW7"/>
<evidence type="ECO:0000256" key="7">
    <source>
        <dbReference type="ARBA" id="ARBA00022989"/>
    </source>
</evidence>
<comment type="function">
    <text evidence="9">This protein specifically catalyzes the removal of signal peptides from prolipoproteins.</text>
</comment>
<reference evidence="11 12" key="1">
    <citation type="submission" date="2019-07" db="EMBL/GenBank/DDBJ databases">
        <title>Whole genome shotgun sequence of Meiothermus hypogaeus NBRC 106114.</title>
        <authorList>
            <person name="Hosoyama A."/>
            <person name="Uohara A."/>
            <person name="Ohji S."/>
            <person name="Ichikawa N."/>
        </authorList>
    </citation>
    <scope>NUCLEOTIDE SEQUENCE [LARGE SCALE GENOMIC DNA]</scope>
    <source>
        <strain evidence="11 12">NBRC 106114</strain>
    </source>
</reference>
<dbReference type="EMBL" id="BJXL01000006">
    <property type="protein sequence ID" value="GEM82230.1"/>
    <property type="molecule type" value="Genomic_DNA"/>
</dbReference>
<evidence type="ECO:0000256" key="10">
    <source>
        <dbReference type="RuleBase" id="RU004181"/>
    </source>
</evidence>
<organism evidence="11 12">
    <name type="scientific">Meiothermus hypogaeus NBRC 106114</name>
    <dbReference type="NCBI Taxonomy" id="1227553"/>
    <lineage>
        <taxon>Bacteria</taxon>
        <taxon>Thermotogati</taxon>
        <taxon>Deinococcota</taxon>
        <taxon>Deinococci</taxon>
        <taxon>Thermales</taxon>
        <taxon>Thermaceae</taxon>
        <taxon>Meiothermus</taxon>
    </lineage>
</organism>
<dbReference type="Proteomes" id="UP000321197">
    <property type="component" value="Unassembled WGS sequence"/>
</dbReference>
<dbReference type="InterPro" id="IPR001872">
    <property type="entry name" value="Peptidase_A8"/>
</dbReference>
<comment type="pathway">
    <text evidence="9">Protein modification; lipoprotein biosynthesis (signal peptide cleavage).</text>
</comment>
<keyword evidence="2 9" id="KW-1003">Cell membrane</keyword>
<name>A0A511QXW7_9DEIN</name>
<dbReference type="Pfam" id="PF01252">
    <property type="entry name" value="Peptidase_A8"/>
    <property type="match status" value="1"/>
</dbReference>
<dbReference type="PANTHER" id="PTHR33695">
    <property type="entry name" value="LIPOPROTEIN SIGNAL PEPTIDASE"/>
    <property type="match status" value="1"/>
</dbReference>
<dbReference type="UniPathway" id="UPA00665"/>
<keyword evidence="4 9" id="KW-0812">Transmembrane</keyword>
<gene>
    <name evidence="9 11" type="primary">lspA</name>
    <name evidence="11" type="ORF">MHY01S_03960</name>
</gene>
<feature type="transmembrane region" description="Helical" evidence="9">
    <location>
        <begin position="65"/>
        <end position="83"/>
    </location>
</feature>
<keyword evidence="6 9" id="KW-0378">Hydrolase</keyword>
<feature type="active site" evidence="9">
    <location>
        <position position="116"/>
    </location>
</feature>
<dbReference type="GO" id="GO:0006508">
    <property type="term" value="P:proteolysis"/>
    <property type="evidence" value="ECO:0007669"/>
    <property type="project" value="UniProtKB-KW"/>
</dbReference>
<evidence type="ECO:0000256" key="1">
    <source>
        <dbReference type="ARBA" id="ARBA00006139"/>
    </source>
</evidence>
<evidence type="ECO:0000256" key="2">
    <source>
        <dbReference type="ARBA" id="ARBA00022475"/>
    </source>
</evidence>
<feature type="transmembrane region" description="Helical" evidence="9">
    <location>
        <begin position="7"/>
        <end position="26"/>
    </location>
</feature>
<comment type="catalytic activity">
    <reaction evidence="9">
        <text>Release of signal peptides from bacterial membrane prolipoproteins. Hydrolyzes -Xaa-Yaa-Zaa-|-(S,diacylglyceryl)Cys-, in which Xaa is hydrophobic (preferably Leu), and Yaa (Ala or Ser) and Zaa (Gly or Ala) have small, neutral side chains.</text>
        <dbReference type="EC" id="3.4.23.36"/>
    </reaction>
</comment>
<evidence type="ECO:0000256" key="9">
    <source>
        <dbReference type="HAMAP-Rule" id="MF_00161"/>
    </source>
</evidence>
<evidence type="ECO:0000256" key="6">
    <source>
        <dbReference type="ARBA" id="ARBA00022801"/>
    </source>
</evidence>
<keyword evidence="11" id="KW-0449">Lipoprotein</keyword>
<feature type="active site" evidence="9">
    <location>
        <position position="142"/>
    </location>
</feature>
<protein>
    <recommendedName>
        <fullName evidence="9">Lipoprotein signal peptidase</fullName>
        <ecNumber evidence="9">3.4.23.36</ecNumber>
    </recommendedName>
    <alternativeName>
        <fullName evidence="9">Prolipoprotein signal peptidase</fullName>
    </alternativeName>
    <alternativeName>
        <fullName evidence="9">Signal peptidase II</fullName>
        <shortName evidence="9">SPase II</shortName>
    </alternativeName>
</protein>
<sequence length="164" mass="17478">MSDGLRWLPLALVGLWLALDFGLKGWSLVNLVPGQPVALVPGVLSLVLGFNPGAAWGLLSGQTELLVLIRLGVGLGLVGYLIWKAQPFPTAVAVSLVAGGALGNSLDKLDDGTVTDMLYSHTLSAVTRVLYGQDYPVFNLADVWVLWGVVLLLLVRPRPRSIKP</sequence>
<comment type="subcellular location">
    <subcellularLocation>
        <location evidence="9">Cell membrane</location>
        <topology evidence="9">Multi-pass membrane protein</topology>
    </subcellularLocation>
</comment>
<dbReference type="GO" id="GO:0005886">
    <property type="term" value="C:plasma membrane"/>
    <property type="evidence" value="ECO:0007669"/>
    <property type="project" value="UniProtKB-SubCell"/>
</dbReference>
<dbReference type="OrthoDB" id="9810259at2"/>
<proteinExistence type="inferred from homology"/>
<evidence type="ECO:0000313" key="11">
    <source>
        <dbReference type="EMBL" id="GEM82230.1"/>
    </source>
</evidence>
<dbReference type="GO" id="GO:0004190">
    <property type="term" value="F:aspartic-type endopeptidase activity"/>
    <property type="evidence" value="ECO:0007669"/>
    <property type="project" value="UniProtKB-UniRule"/>
</dbReference>
<dbReference type="PRINTS" id="PR00781">
    <property type="entry name" value="LIPOSIGPTASE"/>
</dbReference>
<dbReference type="HAMAP" id="MF_00161">
    <property type="entry name" value="LspA"/>
    <property type="match status" value="1"/>
</dbReference>
<keyword evidence="8 9" id="KW-0472">Membrane</keyword>
<feature type="transmembrane region" description="Helical" evidence="9">
    <location>
        <begin position="137"/>
        <end position="155"/>
    </location>
</feature>
<evidence type="ECO:0000256" key="4">
    <source>
        <dbReference type="ARBA" id="ARBA00022692"/>
    </source>
</evidence>
<evidence type="ECO:0000313" key="12">
    <source>
        <dbReference type="Proteomes" id="UP000321197"/>
    </source>
</evidence>
<accession>A0A511QXW7</accession>
<dbReference type="PANTHER" id="PTHR33695:SF1">
    <property type="entry name" value="LIPOPROTEIN SIGNAL PEPTIDASE"/>
    <property type="match status" value="1"/>
</dbReference>
<comment type="similarity">
    <text evidence="1 9 10">Belongs to the peptidase A8 family.</text>
</comment>
<keyword evidence="3 9" id="KW-0645">Protease</keyword>